<gene>
    <name evidence="2" type="ORF">NC799_10155</name>
</gene>
<proteinExistence type="predicted"/>
<protein>
    <submittedName>
        <fullName evidence="2">DUF3267 domain-containing protein</fullName>
    </submittedName>
</protein>
<comment type="caution">
    <text evidence="2">The sequence shown here is derived from an EMBL/GenBank/DDBJ whole genome shotgun (WGS) entry which is preliminary data.</text>
</comment>
<reference evidence="2" key="1">
    <citation type="submission" date="2022-06" db="EMBL/GenBank/DDBJ databases">
        <title>Aquibacillus sp. a new bacterium isolated from soil saline samples.</title>
        <authorList>
            <person name="Galisteo C."/>
            <person name="De La Haba R."/>
            <person name="Sanchez-Porro C."/>
            <person name="Ventosa A."/>
        </authorList>
    </citation>
    <scope>NUCLEOTIDE SEQUENCE</scope>
    <source>
        <strain evidence="2">3ASR75-54</strain>
    </source>
</reference>
<accession>A0A9X3WF31</accession>
<feature type="transmembrane region" description="Helical" evidence="1">
    <location>
        <begin position="20"/>
        <end position="40"/>
    </location>
</feature>
<feature type="transmembrane region" description="Helical" evidence="1">
    <location>
        <begin position="106"/>
        <end position="128"/>
    </location>
</feature>
<keyword evidence="3" id="KW-1185">Reference proteome</keyword>
<dbReference type="InterPro" id="IPR021683">
    <property type="entry name" value="DUF3267"/>
</dbReference>
<keyword evidence="1" id="KW-1133">Transmembrane helix</keyword>
<evidence type="ECO:0000256" key="1">
    <source>
        <dbReference type="SAM" id="Phobius"/>
    </source>
</evidence>
<feature type="transmembrane region" description="Helical" evidence="1">
    <location>
        <begin position="52"/>
        <end position="77"/>
    </location>
</feature>
<evidence type="ECO:0000313" key="2">
    <source>
        <dbReference type="EMBL" id="MDC3417276.1"/>
    </source>
</evidence>
<feature type="transmembrane region" description="Helical" evidence="1">
    <location>
        <begin position="134"/>
        <end position="154"/>
    </location>
</feature>
<dbReference type="Pfam" id="PF11667">
    <property type="entry name" value="DUF3267"/>
    <property type="match status" value="1"/>
</dbReference>
<name>A0A9X3WF31_9BACI</name>
<keyword evidence="1" id="KW-0812">Transmembrane</keyword>
<dbReference type="Proteomes" id="UP001145069">
    <property type="component" value="Unassembled WGS sequence"/>
</dbReference>
<dbReference type="EMBL" id="JAMQKC010000007">
    <property type="protein sequence ID" value="MDC3417276.1"/>
    <property type="molecule type" value="Genomic_DNA"/>
</dbReference>
<evidence type="ECO:0000313" key="3">
    <source>
        <dbReference type="Proteomes" id="UP001145069"/>
    </source>
</evidence>
<keyword evidence="1" id="KW-0472">Membrane</keyword>
<dbReference type="AlphaFoldDB" id="A0A9X3WF31"/>
<organism evidence="2 3">
    <name type="scientific">Aquibacillus salsiterrae</name>
    <dbReference type="NCBI Taxonomy" id="2950439"/>
    <lineage>
        <taxon>Bacteria</taxon>
        <taxon>Bacillati</taxon>
        <taxon>Bacillota</taxon>
        <taxon>Bacilli</taxon>
        <taxon>Bacillales</taxon>
        <taxon>Bacillaceae</taxon>
        <taxon>Aquibacillus</taxon>
    </lineage>
</organism>
<sequence>MMNCWKTINVTREFGVNRIYVVSLLLGMLSFIFLYLPFSIINQTHELKDHGFIPLVVGLALLPLVHNLMHILPLFLVNRRLKIKWQFKKGIIPIISNLSKSKMSKYTTVFSLLAPTLFLTVPGLISSYLFVDYYAYFLIFTAFNIGLSFTDFLYIQHLLRAPRKCIVENDQDGYDILV</sequence>